<evidence type="ECO:0000256" key="16">
    <source>
        <dbReference type="ARBA" id="ARBA00023038"/>
    </source>
</evidence>
<dbReference type="FunFam" id="2.10.110.10:FF:000008">
    <property type="entry name" value="Paxillin isoform 1"/>
    <property type="match status" value="1"/>
</dbReference>
<comment type="similarity">
    <text evidence="5 22">Belongs to the TIKI family.</text>
</comment>
<dbReference type="InterPro" id="IPR001781">
    <property type="entry name" value="Znf_LIM"/>
</dbReference>
<reference evidence="25 26" key="1">
    <citation type="submission" date="2021-06" db="EMBL/GenBank/DDBJ databases">
        <title>Chromosome-level genome assembly of the red-tail catfish (Hemibagrus wyckioides).</title>
        <authorList>
            <person name="Shao F."/>
        </authorList>
    </citation>
    <scope>NUCLEOTIDE SEQUENCE [LARGE SCALE GENOMIC DNA]</scope>
    <source>
        <strain evidence="25">EC202008001</strain>
        <tissue evidence="25">Blood</tissue>
    </source>
</reference>
<evidence type="ECO:0000259" key="24">
    <source>
        <dbReference type="PROSITE" id="PS50023"/>
    </source>
</evidence>
<comment type="caution">
    <text evidence="25">The sequence shown here is derived from an EMBL/GenBank/DDBJ whole genome shotgun (WGS) entry which is preliminary data.</text>
</comment>
<feature type="domain" description="LIM zinc-binding" evidence="24">
    <location>
        <begin position="148"/>
        <end position="207"/>
    </location>
</feature>
<evidence type="ECO:0000256" key="1">
    <source>
        <dbReference type="ARBA" id="ARBA00001941"/>
    </source>
</evidence>
<sequence>MDELDLLLEELAANTSKKDSDKKLNLDLSAQTLGSGATSGQNTSKNVYSQLPAPVSAEVMSPGTATRELDSIMNELLGLDLEVPDQPPLTPKSEKEKMPEDKKETTGNSKQNDPGAENLSKNKDIIDNLLGTLSSDMEKMGVRTMAKGHCASCGKCIAGKMITALGQVWHPEHFVCVVCKEELGTKGFFERDGKPYCEADYQNMYSPRCAYCQGPIVQPSATCMFSCSNTPHPNREGHDKLPRDSNQRSRELNSFLWTVKRPAPQPPSYLFGTIHVPYTRVWDFVPESSKRAFQSSTSVFFELDLTDPVTVSKLASCQLLPNGESLRSLLPRDIYLRLKRHLDYVRHMMPAWVRAEQRFYADYLFKAIAGDWERKRPVWVMLMVNSLTEWDVRWRGAPVLDLFLAREAERMGKKTGAVEDVEEQCHPLNGLSFSQVLFALNQTLRQHEGVREGSVQGPFTTEDLITHYNCGDLSSIIFNHDTSQLPHFLNSSLLDHERSTAQQIDSYLRQELIYKRNERMARRVSALLQQSPAQSFFFAFGAGHFLGNHSVLDILRQEGYDVEHTPAQELATSSWPETEGTTVTQSGGGPEPVTEGTSEPPEAEEELPHLLEPDSLSQLEEFGRHQRPRKAQKPHSRQRLFSDLWVRIGYSTTSLPSIPRTDDFLTTRTSLKLQEDQQRKRSWLSHRQETPPPRGIATPTPGCTLTFLLTCLLTQVLLRFTS</sequence>
<dbReference type="GO" id="GO:0005886">
    <property type="term" value="C:plasma membrane"/>
    <property type="evidence" value="ECO:0007669"/>
    <property type="project" value="UniProtKB-SubCell"/>
</dbReference>
<dbReference type="InterPro" id="IPR040230">
    <property type="entry name" value="TIKI1/2-like"/>
</dbReference>
<protein>
    <recommendedName>
        <fullName evidence="22">Metalloprotease TIKI</fullName>
        <ecNumber evidence="22">3.4.-.-</ecNumber>
    </recommendedName>
    <alternativeName>
        <fullName evidence="22">TRAB domain-containing protein 2</fullName>
    </alternativeName>
</protein>
<name>A0A9D3P168_9TELE</name>
<feature type="region of interest" description="Disordered" evidence="23">
    <location>
        <begin position="675"/>
        <end position="698"/>
    </location>
</feature>
<dbReference type="EC" id="3.4.-.-" evidence="22"/>
<evidence type="ECO:0000256" key="22">
    <source>
        <dbReference type="RuleBase" id="RU369069"/>
    </source>
</evidence>
<keyword evidence="22" id="KW-0879">Wnt signaling pathway</keyword>
<evidence type="ECO:0000256" key="6">
    <source>
        <dbReference type="ARBA" id="ARBA00022490"/>
    </source>
</evidence>
<dbReference type="Gene3D" id="2.10.110.10">
    <property type="entry name" value="Cysteine Rich Protein"/>
    <property type="match status" value="1"/>
</dbReference>
<dbReference type="GO" id="GO:0006508">
    <property type="term" value="P:proteolysis"/>
    <property type="evidence" value="ECO:0007669"/>
    <property type="project" value="UniProtKB-KW"/>
</dbReference>
<keyword evidence="6" id="KW-0963">Cytoplasm</keyword>
<organism evidence="25 26">
    <name type="scientific">Hemibagrus wyckioides</name>
    <dbReference type="NCBI Taxonomy" id="337641"/>
    <lineage>
        <taxon>Eukaryota</taxon>
        <taxon>Metazoa</taxon>
        <taxon>Chordata</taxon>
        <taxon>Craniata</taxon>
        <taxon>Vertebrata</taxon>
        <taxon>Euteleostomi</taxon>
        <taxon>Actinopterygii</taxon>
        <taxon>Neopterygii</taxon>
        <taxon>Teleostei</taxon>
        <taxon>Ostariophysi</taxon>
        <taxon>Siluriformes</taxon>
        <taxon>Bagridae</taxon>
        <taxon>Hemibagrus</taxon>
    </lineage>
</organism>
<dbReference type="CDD" id="cd14789">
    <property type="entry name" value="Tiki"/>
    <property type="match status" value="1"/>
</dbReference>
<keyword evidence="26" id="KW-1185">Reference proteome</keyword>
<dbReference type="InterPro" id="IPR047075">
    <property type="entry name" value="Paxillin_TGFB1I1_LIM_dom1"/>
</dbReference>
<dbReference type="GO" id="GO:0005925">
    <property type="term" value="C:focal adhesion"/>
    <property type="evidence" value="ECO:0007669"/>
    <property type="project" value="UniProtKB-SubCell"/>
</dbReference>
<evidence type="ECO:0000256" key="2">
    <source>
        <dbReference type="ARBA" id="ARBA00004245"/>
    </source>
</evidence>
<evidence type="ECO:0000256" key="3">
    <source>
        <dbReference type="ARBA" id="ARBA00004246"/>
    </source>
</evidence>
<dbReference type="GO" id="GO:0046872">
    <property type="term" value="F:metal ion binding"/>
    <property type="evidence" value="ECO:0007669"/>
    <property type="project" value="UniProtKB-UniRule"/>
</dbReference>
<keyword evidence="19" id="KW-0325">Glycoprotein</keyword>
<keyword evidence="22" id="KW-1003">Cell membrane</keyword>
<keyword evidence="11" id="KW-0677">Repeat</keyword>
<dbReference type="Pfam" id="PF00412">
    <property type="entry name" value="LIM"/>
    <property type="match status" value="1"/>
</dbReference>
<dbReference type="Pfam" id="PF01963">
    <property type="entry name" value="TraB_PrgY_gumN"/>
    <property type="match status" value="1"/>
</dbReference>
<dbReference type="EMBL" id="JAHKSW010000005">
    <property type="protein sequence ID" value="KAG7332756.1"/>
    <property type="molecule type" value="Genomic_DNA"/>
</dbReference>
<keyword evidence="12 22" id="KW-0378">Hydrolase</keyword>
<dbReference type="GO" id="GO:0030178">
    <property type="term" value="P:negative regulation of Wnt signaling pathway"/>
    <property type="evidence" value="ECO:0007669"/>
    <property type="project" value="UniProtKB-UniRule"/>
</dbReference>
<keyword evidence="16 21" id="KW-0440">LIM domain</keyword>
<dbReference type="AlphaFoldDB" id="A0A9D3P168"/>
<dbReference type="GO" id="GO:0005856">
    <property type="term" value="C:cytoskeleton"/>
    <property type="evidence" value="ECO:0007669"/>
    <property type="project" value="UniProtKB-SubCell"/>
</dbReference>
<evidence type="ECO:0000256" key="7">
    <source>
        <dbReference type="ARBA" id="ARBA00022670"/>
    </source>
</evidence>
<evidence type="ECO:0000313" key="25">
    <source>
        <dbReference type="EMBL" id="KAG7332756.1"/>
    </source>
</evidence>
<proteinExistence type="inferred from homology"/>
<comment type="cofactor">
    <cofactor evidence="22">
        <name>Mn(2+)</name>
        <dbReference type="ChEBI" id="CHEBI:29035"/>
    </cofactor>
    <cofactor evidence="22">
        <name>Co(2+)</name>
        <dbReference type="ChEBI" id="CHEBI:48828"/>
    </cofactor>
    <text evidence="22">Divalent metal cations. Mn(2+) or Co(2+).</text>
</comment>
<dbReference type="SMART" id="SM00132">
    <property type="entry name" value="LIM"/>
    <property type="match status" value="1"/>
</dbReference>
<evidence type="ECO:0000256" key="12">
    <source>
        <dbReference type="ARBA" id="ARBA00022801"/>
    </source>
</evidence>
<dbReference type="SUPFAM" id="SSF57716">
    <property type="entry name" value="Glucocorticoid receptor-like (DNA-binding domain)"/>
    <property type="match status" value="2"/>
</dbReference>
<keyword evidence="14" id="KW-0965">Cell junction</keyword>
<dbReference type="PROSITE" id="PS50023">
    <property type="entry name" value="LIM_DOMAIN_2"/>
    <property type="match status" value="1"/>
</dbReference>
<evidence type="ECO:0000256" key="23">
    <source>
        <dbReference type="SAM" id="MobiDB-lite"/>
    </source>
</evidence>
<gene>
    <name evidence="25" type="ORF">KOW79_004590</name>
</gene>
<comment type="cofactor">
    <cofactor evidence="1">
        <name>Co(2+)</name>
        <dbReference type="ChEBI" id="CHEBI:48828"/>
    </cofactor>
</comment>
<dbReference type="GO" id="GO:0016055">
    <property type="term" value="P:Wnt signaling pathway"/>
    <property type="evidence" value="ECO:0007669"/>
    <property type="project" value="UniProtKB-KW"/>
</dbReference>
<evidence type="ECO:0000256" key="20">
    <source>
        <dbReference type="ARBA" id="ARBA00023212"/>
    </source>
</evidence>
<dbReference type="PANTHER" id="PTHR31120">
    <property type="entry name" value="METALLOPROTEASE TIKI"/>
    <property type="match status" value="1"/>
</dbReference>
<feature type="compositionally biased region" description="Polar residues" evidence="23">
    <location>
        <begin position="570"/>
        <end position="585"/>
    </location>
</feature>
<keyword evidence="7 22" id="KW-0645">Protease</keyword>
<evidence type="ECO:0000256" key="10">
    <source>
        <dbReference type="ARBA" id="ARBA00022729"/>
    </source>
</evidence>
<comment type="subcellular location">
    <subcellularLocation>
        <location evidence="3">Cell junction</location>
        <location evidence="3">Focal adhesion</location>
    </subcellularLocation>
    <subcellularLocation>
        <location evidence="22">Cell membrane</location>
        <topology evidence="22">Single-pass type I membrane protein</topology>
    </subcellularLocation>
    <subcellularLocation>
        <location evidence="2">Cytoplasm</location>
        <location evidence="2">Cytoskeleton</location>
    </subcellularLocation>
    <subcellularLocation>
        <location evidence="4">Membrane</location>
        <topology evidence="4">Single-pass type I membrane protein</topology>
    </subcellularLocation>
</comment>
<evidence type="ECO:0000256" key="8">
    <source>
        <dbReference type="ARBA" id="ARBA00022692"/>
    </source>
</evidence>
<evidence type="ECO:0000256" key="21">
    <source>
        <dbReference type="PROSITE-ProRule" id="PRU00125"/>
    </source>
</evidence>
<keyword evidence="8" id="KW-0812">Transmembrane</keyword>
<evidence type="ECO:0000256" key="14">
    <source>
        <dbReference type="ARBA" id="ARBA00022949"/>
    </source>
</evidence>
<evidence type="ECO:0000256" key="4">
    <source>
        <dbReference type="ARBA" id="ARBA00004479"/>
    </source>
</evidence>
<evidence type="ECO:0000256" key="9">
    <source>
        <dbReference type="ARBA" id="ARBA00022723"/>
    </source>
</evidence>
<dbReference type="OrthoDB" id="10040378at2759"/>
<evidence type="ECO:0000256" key="5">
    <source>
        <dbReference type="ARBA" id="ARBA00008261"/>
    </source>
</evidence>
<keyword evidence="9 21" id="KW-0479">Metal-binding</keyword>
<dbReference type="PANTHER" id="PTHR31120:SF8">
    <property type="entry name" value="METALLOPROTEASE TIKI2"/>
    <property type="match status" value="1"/>
</dbReference>
<evidence type="ECO:0000256" key="13">
    <source>
        <dbReference type="ARBA" id="ARBA00022833"/>
    </source>
</evidence>
<keyword evidence="18" id="KW-0472">Membrane</keyword>
<comment type="function">
    <text evidence="22">Metalloprotease that acts as a negative regulator of the Wnt signaling pathway by mediating the cleavage of the N-terminal residues of a subset of Wnt proteins. Following cleavage, Wnt proteins become oxidized and form large disulfide-bond oligomers, leading to their inactivation.</text>
</comment>
<dbReference type="InterPro" id="IPR002816">
    <property type="entry name" value="TraB/PrgY/GumN_fam"/>
</dbReference>
<dbReference type="GO" id="GO:0004222">
    <property type="term" value="F:metalloendopeptidase activity"/>
    <property type="evidence" value="ECO:0007669"/>
    <property type="project" value="UniProtKB-UniRule"/>
</dbReference>
<dbReference type="Proteomes" id="UP000824219">
    <property type="component" value="Linkage Group LG05"/>
</dbReference>
<evidence type="ECO:0000313" key="26">
    <source>
        <dbReference type="Proteomes" id="UP000824219"/>
    </source>
</evidence>
<keyword evidence="10 22" id="KW-0732">Signal</keyword>
<evidence type="ECO:0000256" key="18">
    <source>
        <dbReference type="ARBA" id="ARBA00023136"/>
    </source>
</evidence>
<keyword evidence="20" id="KW-0206">Cytoskeleton</keyword>
<feature type="region of interest" description="Disordered" evidence="23">
    <location>
        <begin position="79"/>
        <end position="123"/>
    </location>
</feature>
<evidence type="ECO:0000256" key="11">
    <source>
        <dbReference type="ARBA" id="ARBA00022737"/>
    </source>
</evidence>
<dbReference type="PROSITE" id="PS00478">
    <property type="entry name" value="LIM_DOMAIN_1"/>
    <property type="match status" value="1"/>
</dbReference>
<feature type="compositionally biased region" description="Basic and acidic residues" evidence="23">
    <location>
        <begin position="92"/>
        <end position="105"/>
    </location>
</feature>
<dbReference type="GO" id="GO:0017147">
    <property type="term" value="F:Wnt-protein binding"/>
    <property type="evidence" value="ECO:0007669"/>
    <property type="project" value="TreeGrafter"/>
</dbReference>
<accession>A0A9D3P168</accession>
<keyword evidence="17 22" id="KW-0482">Metalloprotease</keyword>
<evidence type="ECO:0000256" key="19">
    <source>
        <dbReference type="ARBA" id="ARBA00023180"/>
    </source>
</evidence>
<dbReference type="GO" id="GO:0031090">
    <property type="term" value="C:organelle membrane"/>
    <property type="evidence" value="ECO:0007669"/>
    <property type="project" value="TreeGrafter"/>
</dbReference>
<feature type="region of interest" description="Disordered" evidence="23">
    <location>
        <begin position="569"/>
        <end position="607"/>
    </location>
</feature>
<evidence type="ECO:0000256" key="17">
    <source>
        <dbReference type="ARBA" id="ARBA00023049"/>
    </source>
</evidence>
<dbReference type="CDD" id="cd09336">
    <property type="entry name" value="LIM1_Paxillin_like"/>
    <property type="match status" value="1"/>
</dbReference>
<keyword evidence="15" id="KW-1133">Transmembrane helix</keyword>
<keyword evidence="13 21" id="KW-0862">Zinc</keyword>
<evidence type="ECO:0000256" key="15">
    <source>
        <dbReference type="ARBA" id="ARBA00022989"/>
    </source>
</evidence>